<keyword evidence="2" id="KW-1185">Reference proteome</keyword>
<accession>A0A5B7DYC4</accession>
<dbReference type="Proteomes" id="UP000324222">
    <property type="component" value="Unassembled WGS sequence"/>
</dbReference>
<dbReference type="EMBL" id="VSRR010001623">
    <property type="protein sequence ID" value="MPC26621.1"/>
    <property type="molecule type" value="Genomic_DNA"/>
</dbReference>
<protein>
    <submittedName>
        <fullName evidence="1">Uncharacterized protein</fullName>
    </submittedName>
</protein>
<organism evidence="1 2">
    <name type="scientific">Portunus trituberculatus</name>
    <name type="common">Swimming crab</name>
    <name type="synonym">Neptunus trituberculatus</name>
    <dbReference type="NCBI Taxonomy" id="210409"/>
    <lineage>
        <taxon>Eukaryota</taxon>
        <taxon>Metazoa</taxon>
        <taxon>Ecdysozoa</taxon>
        <taxon>Arthropoda</taxon>
        <taxon>Crustacea</taxon>
        <taxon>Multicrustacea</taxon>
        <taxon>Malacostraca</taxon>
        <taxon>Eumalacostraca</taxon>
        <taxon>Eucarida</taxon>
        <taxon>Decapoda</taxon>
        <taxon>Pleocyemata</taxon>
        <taxon>Brachyura</taxon>
        <taxon>Eubrachyura</taxon>
        <taxon>Portunoidea</taxon>
        <taxon>Portunidae</taxon>
        <taxon>Portuninae</taxon>
        <taxon>Portunus</taxon>
    </lineage>
</organism>
<dbReference type="AlphaFoldDB" id="A0A5B7DYC4"/>
<evidence type="ECO:0000313" key="2">
    <source>
        <dbReference type="Proteomes" id="UP000324222"/>
    </source>
</evidence>
<evidence type="ECO:0000313" key="1">
    <source>
        <dbReference type="EMBL" id="MPC26621.1"/>
    </source>
</evidence>
<gene>
    <name evidence="1" type="ORF">E2C01_019766</name>
</gene>
<sequence>MLSGGFLFFWCTGRVNRKENACGSMRPRLSRRKERSVYHTRSKLAYISHEKIVNLKKTMHNCDQIKF</sequence>
<reference evidence="1 2" key="1">
    <citation type="submission" date="2019-05" db="EMBL/GenBank/DDBJ databases">
        <title>Another draft genome of Portunus trituberculatus and its Hox gene families provides insights of decapod evolution.</title>
        <authorList>
            <person name="Jeong J.-H."/>
            <person name="Song I."/>
            <person name="Kim S."/>
            <person name="Choi T."/>
            <person name="Kim D."/>
            <person name="Ryu S."/>
            <person name="Kim W."/>
        </authorList>
    </citation>
    <scope>NUCLEOTIDE SEQUENCE [LARGE SCALE GENOMIC DNA]</scope>
    <source>
        <tissue evidence="1">Muscle</tissue>
    </source>
</reference>
<comment type="caution">
    <text evidence="1">The sequence shown here is derived from an EMBL/GenBank/DDBJ whole genome shotgun (WGS) entry which is preliminary data.</text>
</comment>
<name>A0A5B7DYC4_PORTR</name>
<proteinExistence type="predicted"/>